<dbReference type="InterPro" id="IPR011701">
    <property type="entry name" value="MFS"/>
</dbReference>
<protein>
    <submittedName>
        <fullName evidence="7">MFS transporter</fullName>
    </submittedName>
</protein>
<feature type="transmembrane region" description="Helical" evidence="5">
    <location>
        <begin position="281"/>
        <end position="302"/>
    </location>
</feature>
<evidence type="ECO:0000256" key="2">
    <source>
        <dbReference type="ARBA" id="ARBA00022692"/>
    </source>
</evidence>
<reference evidence="7 8" key="1">
    <citation type="journal article" date="2020" name="ISME J.">
        <title>Comparative genomics reveals insights into cyanobacterial evolution and habitat adaptation.</title>
        <authorList>
            <person name="Chen M.Y."/>
            <person name="Teng W.K."/>
            <person name="Zhao L."/>
            <person name="Hu C.X."/>
            <person name="Zhou Y.K."/>
            <person name="Han B.P."/>
            <person name="Song L.R."/>
            <person name="Shu W.S."/>
        </authorList>
    </citation>
    <scope>NUCLEOTIDE SEQUENCE [LARGE SCALE GENOMIC DNA]</scope>
    <source>
        <strain evidence="7 8">FACHB-1050</strain>
    </source>
</reference>
<keyword evidence="3 5" id="KW-1133">Transmembrane helix</keyword>
<sequence>MIVETYAVETKKLKISVRNSLRASSIDGSLSTVFSNITGGVLLSSFLIDLGASPFEIGTVSSLPMLANLLQPLGALLSNRSRSRHDYGIWTFLPARLIWLVLLIGIILRGTNTHHSQNLVYLTLTLVITSNILAAMGSASWMSWLAALVPKKLRGRYYSVRSIVSNVTGLLCLPIASLIVSNWQGGSISGYGLVLSVGILAGVASLTCQHFMIDINPQEYQAKKATEQEHSPIDIFKNLISPFRDRNLIIFLLYVALWGFAVNLSTPFFNLYMLDNLRVDITWVTLFSSLSSGANMLMLLVWGRLSDRFGNRPLLIFVGMAIAITPLFWLLTGMSAVQDKLWLYLSIFHLFLGGTWAAIDLGSNNIQIGIAPIQHHAAFFAMVSAIAGVSSALGTTLGGALAQYAHYEGFVVVFVLSAILRLVAVIPLLFVHENA</sequence>
<feature type="transmembrane region" description="Helical" evidence="5">
    <location>
        <begin position="191"/>
        <end position="213"/>
    </location>
</feature>
<dbReference type="InterPro" id="IPR020846">
    <property type="entry name" value="MFS_dom"/>
</dbReference>
<feature type="transmembrane region" description="Helical" evidence="5">
    <location>
        <begin position="410"/>
        <end position="431"/>
    </location>
</feature>
<comment type="caution">
    <text evidence="7">The sequence shown here is derived from an EMBL/GenBank/DDBJ whole genome shotgun (WGS) entry which is preliminary data.</text>
</comment>
<gene>
    <name evidence="7" type="ORF">H6G05_12415</name>
</gene>
<name>A0ABR8CCH7_9CYAN</name>
<evidence type="ECO:0000313" key="7">
    <source>
        <dbReference type="EMBL" id="MBD2317645.1"/>
    </source>
</evidence>
<dbReference type="PANTHER" id="PTHR23526:SF2">
    <property type="entry name" value="MAJOR FACILITATOR SUPERFAMILY (MFS) PROFILE DOMAIN-CONTAINING PROTEIN"/>
    <property type="match status" value="1"/>
</dbReference>
<keyword evidence="4 5" id="KW-0472">Membrane</keyword>
<feature type="transmembrane region" description="Helical" evidence="5">
    <location>
        <begin position="341"/>
        <end position="359"/>
    </location>
</feature>
<evidence type="ECO:0000256" key="5">
    <source>
        <dbReference type="SAM" id="Phobius"/>
    </source>
</evidence>
<feature type="domain" description="Major facilitator superfamily (MFS) profile" evidence="6">
    <location>
        <begin position="247"/>
        <end position="435"/>
    </location>
</feature>
<proteinExistence type="predicted"/>
<feature type="transmembrane region" description="Helical" evidence="5">
    <location>
        <begin position="158"/>
        <end position="179"/>
    </location>
</feature>
<dbReference type="Proteomes" id="UP000618445">
    <property type="component" value="Unassembled WGS sequence"/>
</dbReference>
<feature type="transmembrane region" description="Helical" evidence="5">
    <location>
        <begin position="379"/>
        <end position="404"/>
    </location>
</feature>
<organism evidence="7 8">
    <name type="scientific">Phormidium tenue FACHB-1050</name>
    <dbReference type="NCBI Taxonomy" id="2692857"/>
    <lineage>
        <taxon>Bacteria</taxon>
        <taxon>Bacillati</taxon>
        <taxon>Cyanobacteriota</taxon>
        <taxon>Cyanophyceae</taxon>
        <taxon>Oscillatoriophycideae</taxon>
        <taxon>Oscillatoriales</taxon>
        <taxon>Oscillatoriaceae</taxon>
        <taxon>Phormidium</taxon>
    </lineage>
</organism>
<keyword evidence="8" id="KW-1185">Reference proteome</keyword>
<dbReference type="SUPFAM" id="SSF103473">
    <property type="entry name" value="MFS general substrate transporter"/>
    <property type="match status" value="1"/>
</dbReference>
<evidence type="ECO:0000259" key="6">
    <source>
        <dbReference type="PROSITE" id="PS50850"/>
    </source>
</evidence>
<dbReference type="PROSITE" id="PS50850">
    <property type="entry name" value="MFS"/>
    <property type="match status" value="1"/>
</dbReference>
<feature type="transmembrane region" description="Helical" evidence="5">
    <location>
        <begin position="120"/>
        <end position="146"/>
    </location>
</feature>
<evidence type="ECO:0000313" key="8">
    <source>
        <dbReference type="Proteomes" id="UP000618445"/>
    </source>
</evidence>
<dbReference type="EMBL" id="JACJQY010000018">
    <property type="protein sequence ID" value="MBD2317645.1"/>
    <property type="molecule type" value="Genomic_DNA"/>
</dbReference>
<feature type="transmembrane region" description="Helical" evidence="5">
    <location>
        <begin position="314"/>
        <end position="335"/>
    </location>
</feature>
<evidence type="ECO:0000256" key="1">
    <source>
        <dbReference type="ARBA" id="ARBA00004651"/>
    </source>
</evidence>
<keyword evidence="2 5" id="KW-0812">Transmembrane</keyword>
<comment type="subcellular location">
    <subcellularLocation>
        <location evidence="1">Cell membrane</location>
        <topology evidence="1">Multi-pass membrane protein</topology>
    </subcellularLocation>
</comment>
<dbReference type="RefSeq" id="WP_190578475.1">
    <property type="nucleotide sequence ID" value="NZ_CAWPQU010000010.1"/>
</dbReference>
<dbReference type="PANTHER" id="PTHR23526">
    <property type="entry name" value="INTEGRAL MEMBRANE TRANSPORT PROTEIN-RELATED"/>
    <property type="match status" value="1"/>
</dbReference>
<feature type="transmembrane region" description="Helical" evidence="5">
    <location>
        <begin position="87"/>
        <end position="108"/>
    </location>
</feature>
<feature type="transmembrane region" description="Helical" evidence="5">
    <location>
        <begin position="248"/>
        <end position="269"/>
    </location>
</feature>
<evidence type="ECO:0000256" key="3">
    <source>
        <dbReference type="ARBA" id="ARBA00022989"/>
    </source>
</evidence>
<dbReference type="InterPro" id="IPR052528">
    <property type="entry name" value="Sugar_transport-like"/>
</dbReference>
<evidence type="ECO:0000256" key="4">
    <source>
        <dbReference type="ARBA" id="ARBA00023136"/>
    </source>
</evidence>
<dbReference type="InterPro" id="IPR036259">
    <property type="entry name" value="MFS_trans_sf"/>
</dbReference>
<dbReference type="Pfam" id="PF07690">
    <property type="entry name" value="MFS_1"/>
    <property type="match status" value="1"/>
</dbReference>
<dbReference type="Gene3D" id="1.20.1250.20">
    <property type="entry name" value="MFS general substrate transporter like domains"/>
    <property type="match status" value="2"/>
</dbReference>
<accession>A0ABR8CCH7</accession>